<keyword evidence="1" id="KW-0479">Metal-binding</keyword>
<dbReference type="PROSITE" id="PS50950">
    <property type="entry name" value="ZF_THAP"/>
    <property type="match status" value="1"/>
</dbReference>
<proteinExistence type="predicted"/>
<gene>
    <name evidence="7" type="ORF">NQ315_009062</name>
</gene>
<organism evidence="7 8">
    <name type="scientific">Exocentrus adspersus</name>
    <dbReference type="NCBI Taxonomy" id="1586481"/>
    <lineage>
        <taxon>Eukaryota</taxon>
        <taxon>Metazoa</taxon>
        <taxon>Ecdysozoa</taxon>
        <taxon>Arthropoda</taxon>
        <taxon>Hexapoda</taxon>
        <taxon>Insecta</taxon>
        <taxon>Pterygota</taxon>
        <taxon>Neoptera</taxon>
        <taxon>Endopterygota</taxon>
        <taxon>Coleoptera</taxon>
        <taxon>Polyphaga</taxon>
        <taxon>Cucujiformia</taxon>
        <taxon>Chrysomeloidea</taxon>
        <taxon>Cerambycidae</taxon>
        <taxon>Lamiinae</taxon>
        <taxon>Acanthocinini</taxon>
        <taxon>Exocentrus</taxon>
    </lineage>
</organism>
<dbReference type="SMART" id="SM00980">
    <property type="entry name" value="THAP"/>
    <property type="match status" value="1"/>
</dbReference>
<dbReference type="Proteomes" id="UP001159042">
    <property type="component" value="Unassembled WGS sequence"/>
</dbReference>
<dbReference type="EMBL" id="JANEYG010000248">
    <property type="protein sequence ID" value="KAJ8910757.1"/>
    <property type="molecule type" value="Genomic_DNA"/>
</dbReference>
<name>A0AAV8V954_9CUCU</name>
<evidence type="ECO:0000256" key="1">
    <source>
        <dbReference type="ARBA" id="ARBA00022723"/>
    </source>
</evidence>
<evidence type="ECO:0000313" key="8">
    <source>
        <dbReference type="Proteomes" id="UP001159042"/>
    </source>
</evidence>
<keyword evidence="3" id="KW-0862">Zinc</keyword>
<dbReference type="Gene3D" id="6.20.210.20">
    <property type="entry name" value="THAP domain"/>
    <property type="match status" value="1"/>
</dbReference>
<accession>A0AAV8V954</accession>
<keyword evidence="2 5" id="KW-0863">Zinc-finger</keyword>
<dbReference type="GO" id="GO:0003677">
    <property type="term" value="F:DNA binding"/>
    <property type="evidence" value="ECO:0007669"/>
    <property type="project" value="UniProtKB-UniRule"/>
</dbReference>
<evidence type="ECO:0000256" key="5">
    <source>
        <dbReference type="PROSITE-ProRule" id="PRU00309"/>
    </source>
</evidence>
<dbReference type="SUPFAM" id="SSF57716">
    <property type="entry name" value="Glucocorticoid receptor-like (DNA-binding domain)"/>
    <property type="match status" value="1"/>
</dbReference>
<evidence type="ECO:0000313" key="7">
    <source>
        <dbReference type="EMBL" id="KAJ8910757.1"/>
    </source>
</evidence>
<dbReference type="AlphaFoldDB" id="A0AAV8V954"/>
<evidence type="ECO:0000259" key="6">
    <source>
        <dbReference type="PROSITE" id="PS50950"/>
    </source>
</evidence>
<keyword evidence="4 5" id="KW-0238">DNA-binding</keyword>
<evidence type="ECO:0000256" key="2">
    <source>
        <dbReference type="ARBA" id="ARBA00022771"/>
    </source>
</evidence>
<keyword evidence="8" id="KW-1185">Reference proteome</keyword>
<sequence length="137" mass="16015">MNETSGGEICKLLKQSRRHHQAVKQKKQRYNTICCVYGCHSRKGKDRSIHFHAFPNKNSGIKVKIINAMDQEENIDKRKAWEKVLLMGKPVSKYMRVCSKHFTSEDYCAKDRRKNETTKIKKIHNSFAKFAEKKVAD</sequence>
<evidence type="ECO:0000256" key="3">
    <source>
        <dbReference type="ARBA" id="ARBA00022833"/>
    </source>
</evidence>
<dbReference type="InterPro" id="IPR006612">
    <property type="entry name" value="THAP_Znf"/>
</dbReference>
<protein>
    <recommendedName>
        <fullName evidence="6">THAP-type domain-containing protein</fullName>
    </recommendedName>
</protein>
<dbReference type="GO" id="GO:0008270">
    <property type="term" value="F:zinc ion binding"/>
    <property type="evidence" value="ECO:0007669"/>
    <property type="project" value="UniProtKB-KW"/>
</dbReference>
<dbReference type="InterPro" id="IPR038441">
    <property type="entry name" value="THAP_Znf_sf"/>
</dbReference>
<feature type="domain" description="THAP-type" evidence="6">
    <location>
        <begin position="30"/>
        <end position="124"/>
    </location>
</feature>
<dbReference type="Pfam" id="PF05485">
    <property type="entry name" value="THAP"/>
    <property type="match status" value="1"/>
</dbReference>
<comment type="caution">
    <text evidence="7">The sequence shown here is derived from an EMBL/GenBank/DDBJ whole genome shotgun (WGS) entry which is preliminary data.</text>
</comment>
<reference evidence="7 8" key="1">
    <citation type="journal article" date="2023" name="Insect Mol. Biol.">
        <title>Genome sequencing provides insights into the evolution of gene families encoding plant cell wall-degrading enzymes in longhorned beetles.</title>
        <authorList>
            <person name="Shin N.R."/>
            <person name="Okamura Y."/>
            <person name="Kirsch R."/>
            <person name="Pauchet Y."/>
        </authorList>
    </citation>
    <scope>NUCLEOTIDE SEQUENCE [LARGE SCALE GENOMIC DNA]</scope>
    <source>
        <strain evidence="7">EAD_L_NR</strain>
    </source>
</reference>
<evidence type="ECO:0000256" key="4">
    <source>
        <dbReference type="ARBA" id="ARBA00023125"/>
    </source>
</evidence>